<protein>
    <submittedName>
        <fullName evidence="2">Uncharacterized protein</fullName>
    </submittedName>
</protein>
<feature type="region of interest" description="Disordered" evidence="1">
    <location>
        <begin position="182"/>
        <end position="227"/>
    </location>
</feature>
<proteinExistence type="predicted"/>
<evidence type="ECO:0000313" key="3">
    <source>
        <dbReference type="Proteomes" id="UP001054945"/>
    </source>
</evidence>
<dbReference type="Proteomes" id="UP001054945">
    <property type="component" value="Unassembled WGS sequence"/>
</dbReference>
<dbReference type="EMBL" id="BPLR01017884">
    <property type="protein sequence ID" value="GIY95227.1"/>
    <property type="molecule type" value="Genomic_DNA"/>
</dbReference>
<evidence type="ECO:0000313" key="2">
    <source>
        <dbReference type="EMBL" id="GIY95227.1"/>
    </source>
</evidence>
<feature type="compositionally biased region" description="Basic and acidic residues" evidence="1">
    <location>
        <begin position="44"/>
        <end position="53"/>
    </location>
</feature>
<reference evidence="2 3" key="1">
    <citation type="submission" date="2021-06" db="EMBL/GenBank/DDBJ databases">
        <title>Caerostris extrusa draft genome.</title>
        <authorList>
            <person name="Kono N."/>
            <person name="Arakawa K."/>
        </authorList>
    </citation>
    <scope>NUCLEOTIDE SEQUENCE [LARGE SCALE GENOMIC DNA]</scope>
</reference>
<comment type="caution">
    <text evidence="2">The sequence shown here is derived from an EMBL/GenBank/DDBJ whole genome shotgun (WGS) entry which is preliminary data.</text>
</comment>
<name>A0AAV4XJA4_CAEEX</name>
<feature type="compositionally biased region" description="Basic and acidic residues" evidence="1">
    <location>
        <begin position="80"/>
        <end position="89"/>
    </location>
</feature>
<organism evidence="2 3">
    <name type="scientific">Caerostris extrusa</name>
    <name type="common">Bark spider</name>
    <name type="synonym">Caerostris bankana</name>
    <dbReference type="NCBI Taxonomy" id="172846"/>
    <lineage>
        <taxon>Eukaryota</taxon>
        <taxon>Metazoa</taxon>
        <taxon>Ecdysozoa</taxon>
        <taxon>Arthropoda</taxon>
        <taxon>Chelicerata</taxon>
        <taxon>Arachnida</taxon>
        <taxon>Araneae</taxon>
        <taxon>Araneomorphae</taxon>
        <taxon>Entelegynae</taxon>
        <taxon>Araneoidea</taxon>
        <taxon>Araneidae</taxon>
        <taxon>Caerostris</taxon>
    </lineage>
</organism>
<sequence>MSSYTECGVASFVQFTAVVGIIRDAEWRTGEKAVQDGSPVRRGPRADKRSAKRDRLPVQGVLKIFSRRRPKSIGLGRYTLEGRADDSNERGGTLPEGEDGHFYMEPTGIHCHGIFGQVRAIQNLGLRIAVIPDCKHREATTRRVPVPGTTTSRCASRGRNPEVFQQEVCPFRAEVRQEVGRFLQPIPRDSPPRLRGSDPDSQGRHGIWRTGSPKKRTSGRGLPLDGRTGAKGFKIEDVYRFNIRCILELIEKPGKRLESLLQYIEELGVLSDFVKNITKSYENIISLSSTSISPSENNTVTQLCSLEETKDTDSCRDEDDSCQDGDGTSQISFWTDNSMALQSQNRTDKDVSPKIIISMLNKAIKKTASQMSKGFNVPSLKNSRKIKLQKIILLHNLKVVRSSRPHFGRQIVCCRLCSWIVNNHTNWSLLSSATNLNDINSDCLISRSDQSSSCDDES</sequence>
<feature type="region of interest" description="Disordered" evidence="1">
    <location>
        <begin position="32"/>
        <end position="53"/>
    </location>
</feature>
<dbReference type="AlphaFoldDB" id="A0AAV4XJA4"/>
<keyword evidence="3" id="KW-1185">Reference proteome</keyword>
<gene>
    <name evidence="2" type="primary">AVEN_87546_1</name>
    <name evidence="2" type="ORF">CEXT_550191</name>
</gene>
<feature type="region of interest" description="Disordered" evidence="1">
    <location>
        <begin position="79"/>
        <end position="99"/>
    </location>
</feature>
<evidence type="ECO:0000256" key="1">
    <source>
        <dbReference type="SAM" id="MobiDB-lite"/>
    </source>
</evidence>
<accession>A0AAV4XJA4</accession>
<feature type="compositionally biased region" description="Basic and acidic residues" evidence="1">
    <location>
        <begin position="190"/>
        <end position="203"/>
    </location>
</feature>